<dbReference type="Pfam" id="PF10374">
    <property type="entry name" value="EST1"/>
    <property type="match status" value="1"/>
</dbReference>
<dbReference type="Gene3D" id="1.25.40.10">
    <property type="entry name" value="Tetratricopeptide repeat domain"/>
    <property type="match status" value="1"/>
</dbReference>
<dbReference type="GO" id="GO:0042162">
    <property type="term" value="F:telomeric DNA binding"/>
    <property type="evidence" value="ECO:0007669"/>
    <property type="project" value="TreeGrafter"/>
</dbReference>
<evidence type="ECO:0000313" key="3">
    <source>
        <dbReference type="EMBL" id="ODV90211.1"/>
    </source>
</evidence>
<dbReference type="InterPro" id="IPR045153">
    <property type="entry name" value="Est1/Ebs1-like"/>
</dbReference>
<name>A0A1E4TEL8_9ASCO</name>
<dbReference type="PANTHER" id="PTHR15696:SF0">
    <property type="entry name" value="TELOMERASE-BINDING PROTEIN EST1A"/>
    <property type="match status" value="1"/>
</dbReference>
<evidence type="ECO:0000313" key="4">
    <source>
        <dbReference type="Proteomes" id="UP000095023"/>
    </source>
</evidence>
<feature type="domain" description="DNA/RNA-binding" evidence="1">
    <location>
        <begin position="181"/>
        <end position="326"/>
    </location>
</feature>
<dbReference type="InterPro" id="IPR018834">
    <property type="entry name" value="DNA/RNA-bd_Est1-type"/>
</dbReference>
<gene>
    <name evidence="3" type="ORF">CANCADRAFT_68269</name>
</gene>
<dbReference type="AlphaFoldDB" id="A0A1E4TEL8"/>
<proteinExistence type="predicted"/>
<dbReference type="Pfam" id="PF10373">
    <property type="entry name" value="EST1_DNA_bind"/>
    <property type="match status" value="1"/>
</dbReference>
<protein>
    <recommendedName>
        <fullName evidence="5">DNA/RNA-binding domain-containing protein</fullName>
    </recommendedName>
</protein>
<dbReference type="PANTHER" id="PTHR15696">
    <property type="entry name" value="SMG-7 SUPPRESSOR WITH MORPHOLOGICAL EFFECT ON GENITALIA PROTEIN 7"/>
    <property type="match status" value="1"/>
</dbReference>
<accession>A0A1E4TEL8</accession>
<dbReference type="InterPro" id="IPR011990">
    <property type="entry name" value="TPR-like_helical_dom_sf"/>
</dbReference>
<dbReference type="OrthoDB" id="69928at2759"/>
<reference evidence="4" key="1">
    <citation type="submission" date="2016-02" db="EMBL/GenBank/DDBJ databases">
        <title>Comparative genomics of biotechnologically important yeasts.</title>
        <authorList>
            <consortium name="DOE Joint Genome Institute"/>
            <person name="Riley R."/>
            <person name="Haridas S."/>
            <person name="Wolfe K.H."/>
            <person name="Lopes M.R."/>
            <person name="Hittinger C.T."/>
            <person name="Goker M."/>
            <person name="Salamov A."/>
            <person name="Wisecaver J."/>
            <person name="Long T.M."/>
            <person name="Aerts A.L."/>
            <person name="Barry K."/>
            <person name="Choi C."/>
            <person name="Clum A."/>
            <person name="Coughlan A.Y."/>
            <person name="Deshpande S."/>
            <person name="Douglass A.P."/>
            <person name="Hanson S.J."/>
            <person name="Klenk H.-P."/>
            <person name="Labutti K."/>
            <person name="Lapidus A."/>
            <person name="Lindquist E."/>
            <person name="Lipzen A."/>
            <person name="Meier-Kolthoff J.P."/>
            <person name="Ohm R.A."/>
            <person name="Otillar R.P."/>
            <person name="Pangilinan J."/>
            <person name="Peng Y."/>
            <person name="Rokas A."/>
            <person name="Rosa C.A."/>
            <person name="Scheuner C."/>
            <person name="Sibirny A.A."/>
            <person name="Slot J.C."/>
            <person name="Stielow J.B."/>
            <person name="Sun H."/>
            <person name="Kurtzman C.P."/>
            <person name="Blackwell M."/>
            <person name="Jeffries T.W."/>
            <person name="Grigoriev I.V."/>
        </authorList>
    </citation>
    <scope>NUCLEOTIDE SEQUENCE [LARGE SCALE GENOMIC DNA]</scope>
    <source>
        <strain evidence="4">NRRL Y-17796</strain>
    </source>
</reference>
<dbReference type="SUPFAM" id="SSF48452">
    <property type="entry name" value="TPR-like"/>
    <property type="match status" value="1"/>
</dbReference>
<organism evidence="3 4">
    <name type="scientific">Tortispora caseinolytica NRRL Y-17796</name>
    <dbReference type="NCBI Taxonomy" id="767744"/>
    <lineage>
        <taxon>Eukaryota</taxon>
        <taxon>Fungi</taxon>
        <taxon>Dikarya</taxon>
        <taxon>Ascomycota</taxon>
        <taxon>Saccharomycotina</taxon>
        <taxon>Trigonopsidomycetes</taxon>
        <taxon>Trigonopsidales</taxon>
        <taxon>Trigonopsidaceae</taxon>
        <taxon>Tortispora</taxon>
    </lineage>
</organism>
<keyword evidence="4" id="KW-1185">Reference proteome</keyword>
<dbReference type="InterPro" id="IPR019458">
    <property type="entry name" value="Est1-like_N"/>
</dbReference>
<feature type="domain" description="Telomerase activating protein Est1-like N-terminal" evidence="2">
    <location>
        <begin position="54"/>
        <end position="167"/>
    </location>
</feature>
<dbReference type="GO" id="GO:0070034">
    <property type="term" value="F:telomerase RNA binding"/>
    <property type="evidence" value="ECO:0007669"/>
    <property type="project" value="TreeGrafter"/>
</dbReference>
<dbReference type="EMBL" id="KV453842">
    <property type="protein sequence ID" value="ODV90211.1"/>
    <property type="molecule type" value="Genomic_DNA"/>
</dbReference>
<evidence type="ECO:0008006" key="5">
    <source>
        <dbReference type="Google" id="ProtNLM"/>
    </source>
</evidence>
<dbReference type="GO" id="GO:0005697">
    <property type="term" value="C:telomerase holoenzyme complex"/>
    <property type="evidence" value="ECO:0007669"/>
    <property type="project" value="TreeGrafter"/>
</dbReference>
<dbReference type="Proteomes" id="UP000095023">
    <property type="component" value="Unassembled WGS sequence"/>
</dbReference>
<evidence type="ECO:0000259" key="1">
    <source>
        <dbReference type="Pfam" id="PF10373"/>
    </source>
</evidence>
<sequence>MLPDSLISQQKLFKSLLETLAPFDPALLAVVDGIKYTVADTVAEDPDAAWSDGVLAFLWADIYSPLIKAYKPILNALLTKQKHEKLSKRDRQVSAPFSALCNSIVKHYKTILSSLVHYDERVRLVASEIGAVASDTTESVNAPESLENLVYHILICIGDSYRYQLQYANVLEEKHTAGVVLSVYRLAKRYCPHKGHAFNQMALVYASIDSPLSAAYCFSRAASCADPFSSSKVNLLRTLGSKSTTWAGNTNKLDERHAAPFIEHYFAILWTLAKVSQSSADNSNSDKISNDVSNTLRAFKQRLSNKKFTTSVVQKIVVLAALHAYLYPSKYTVQLLYGMASTCFEILYSSFAQSKNSNELPFILHSLKETDVPNMPSSESMHIFNDTWLRLLGPTVILYSFIADFSKSSDENLLKTVKYRYQDSKKTTMKLLLAELFPGLEANEETLSIVKSSEYFPDVELPERALMLDLPYPRFTFDPLIVRRPPKSTPPKAHLLQVALVQVNELLCLYLNEENSRESAVSVDFKDNHTQPIDEVADLDDEPEDNEWEEILFRGRGST</sequence>
<dbReference type="GO" id="GO:0000184">
    <property type="term" value="P:nuclear-transcribed mRNA catabolic process, nonsense-mediated decay"/>
    <property type="evidence" value="ECO:0007669"/>
    <property type="project" value="TreeGrafter"/>
</dbReference>
<evidence type="ECO:0000259" key="2">
    <source>
        <dbReference type="Pfam" id="PF10374"/>
    </source>
</evidence>